<organism evidence="2 3">
    <name type="scientific">Croceitalea marina</name>
    <dbReference type="NCBI Taxonomy" id="1775166"/>
    <lineage>
        <taxon>Bacteria</taxon>
        <taxon>Pseudomonadati</taxon>
        <taxon>Bacteroidota</taxon>
        <taxon>Flavobacteriia</taxon>
        <taxon>Flavobacteriales</taxon>
        <taxon>Flavobacteriaceae</taxon>
        <taxon>Croceitalea</taxon>
    </lineage>
</organism>
<feature type="domain" description="DUF4369" evidence="1">
    <location>
        <begin position="28"/>
        <end position="125"/>
    </location>
</feature>
<dbReference type="InterPro" id="IPR025380">
    <property type="entry name" value="DUF4369"/>
</dbReference>
<protein>
    <submittedName>
        <fullName evidence="2">DUF4369 domain-containing protein</fullName>
    </submittedName>
</protein>
<reference evidence="3" key="1">
    <citation type="journal article" date="2019" name="Int. J. Syst. Evol. Microbiol.">
        <title>The Global Catalogue of Microorganisms (GCM) 10K type strain sequencing project: providing services to taxonomists for standard genome sequencing and annotation.</title>
        <authorList>
            <consortium name="The Broad Institute Genomics Platform"/>
            <consortium name="The Broad Institute Genome Sequencing Center for Infectious Disease"/>
            <person name="Wu L."/>
            <person name="Ma J."/>
        </authorList>
    </citation>
    <scope>NUCLEOTIDE SEQUENCE [LARGE SCALE GENOMIC DNA]</scope>
    <source>
        <strain evidence="3">KCTC 52368</strain>
    </source>
</reference>
<evidence type="ECO:0000313" key="2">
    <source>
        <dbReference type="EMBL" id="MFD2585298.1"/>
    </source>
</evidence>
<sequence length="235" mass="26661">MRLTKYLLLLGVFGITLTSCEEKTENTMTVSGVIDGLKKGTLYFQKAKDSTLTTLDSIVIKGDGGFSFSYEIESPELFYLYLDKADNNEINDRITFFGEPGDIVINTAWNTFDTNSDISGSKSHIKFAEFQGMLSKFNTRELELAQEMLPKENSLTTEQFDSIQNLRQTNLLRRYQYVLNFGLSNPNSYVTPYVTLIEASDANPKYLDSIYNALDEKVANSKYGKRLETYLKGLK</sequence>
<dbReference type="Pfam" id="PF14289">
    <property type="entry name" value="DUF4369"/>
    <property type="match status" value="1"/>
</dbReference>
<accession>A0ABW5MRJ0</accession>
<name>A0ABW5MRJ0_9FLAO</name>
<dbReference type="RefSeq" id="WP_377764702.1">
    <property type="nucleotide sequence ID" value="NZ_JBHULB010000001.1"/>
</dbReference>
<evidence type="ECO:0000313" key="3">
    <source>
        <dbReference type="Proteomes" id="UP001597526"/>
    </source>
</evidence>
<proteinExistence type="predicted"/>
<dbReference type="EMBL" id="JBHULB010000001">
    <property type="protein sequence ID" value="MFD2585298.1"/>
    <property type="molecule type" value="Genomic_DNA"/>
</dbReference>
<comment type="caution">
    <text evidence="2">The sequence shown here is derived from an EMBL/GenBank/DDBJ whole genome shotgun (WGS) entry which is preliminary data.</text>
</comment>
<dbReference type="Proteomes" id="UP001597526">
    <property type="component" value="Unassembled WGS sequence"/>
</dbReference>
<evidence type="ECO:0000259" key="1">
    <source>
        <dbReference type="Pfam" id="PF14289"/>
    </source>
</evidence>
<keyword evidence="3" id="KW-1185">Reference proteome</keyword>
<dbReference type="PROSITE" id="PS51257">
    <property type="entry name" value="PROKAR_LIPOPROTEIN"/>
    <property type="match status" value="1"/>
</dbReference>
<gene>
    <name evidence="2" type="ORF">ACFSQJ_00040</name>
</gene>